<dbReference type="EMBL" id="FNUJ01000018">
    <property type="protein sequence ID" value="SEF38090.1"/>
    <property type="molecule type" value="Genomic_DNA"/>
</dbReference>
<dbReference type="Pfam" id="PF07690">
    <property type="entry name" value="MFS_1"/>
    <property type="match status" value="1"/>
</dbReference>
<dbReference type="PROSITE" id="PS50850">
    <property type="entry name" value="MFS"/>
    <property type="match status" value="1"/>
</dbReference>
<dbReference type="PROSITE" id="PS00217">
    <property type="entry name" value="SUGAR_TRANSPORT_2"/>
    <property type="match status" value="1"/>
</dbReference>
<feature type="transmembrane region" description="Helical" evidence="7">
    <location>
        <begin position="21"/>
        <end position="42"/>
    </location>
</feature>
<evidence type="ECO:0000256" key="6">
    <source>
        <dbReference type="ARBA" id="ARBA00023136"/>
    </source>
</evidence>
<comment type="subcellular location">
    <subcellularLocation>
        <location evidence="1">Cell membrane</location>
        <topology evidence="1">Multi-pass membrane protein</topology>
    </subcellularLocation>
</comment>
<evidence type="ECO:0000259" key="8">
    <source>
        <dbReference type="PROSITE" id="PS50850"/>
    </source>
</evidence>
<feature type="transmembrane region" description="Helical" evidence="7">
    <location>
        <begin position="352"/>
        <end position="376"/>
    </location>
</feature>
<accession>A0A1H5RIG6</accession>
<sequence length="446" mass="45475">MVGKVVARRRRRQADVSDASLARVAVASCAGTTIEFYDFFVYGTAAALVFPKVFFPALGAAAGALASFATLGVAFVARPLGALVCGHFGDRFGRKNTLVATLLLMGVATVLIGLLPSSAAIGVAAPVLLAVLRFLQGFAVGGEWAGAALFAAEYAPERQRGRYAVFPQLGPALGFMLASGTFLLVDVVVGAGSEAFLAYGWRIPFLSSAVLVFIGLFVRMVVAETPAFREYQAELEAGGVRRPETAPLRKVLRTHLRQVLLGGGVLTVLFALFYVATAYLTSFGTSAGGAGLSRSTVLELGIAAGAVLASTTIAAGVLSDRIGRRRTIIAGFVIAVPLVLVLFGLLGGGSGVALGVTLATMLGVYGVAYGPVGAYLPELFTTDCRYTGAGLAYNLGGVLGGAVVPLAAAALSAAHGVFAVGVLMAGVALVSLASAVALRPRTEGPA</sequence>
<feature type="transmembrane region" description="Helical" evidence="7">
    <location>
        <begin position="203"/>
        <end position="222"/>
    </location>
</feature>
<evidence type="ECO:0000256" key="1">
    <source>
        <dbReference type="ARBA" id="ARBA00004651"/>
    </source>
</evidence>
<keyword evidence="4 7" id="KW-0812">Transmembrane</keyword>
<dbReference type="RefSeq" id="WP_086672116.1">
    <property type="nucleotide sequence ID" value="NZ_FNUJ01000018.1"/>
</dbReference>
<evidence type="ECO:0000256" key="2">
    <source>
        <dbReference type="ARBA" id="ARBA00022448"/>
    </source>
</evidence>
<feature type="domain" description="Major facilitator superfamily (MFS) profile" evidence="8">
    <location>
        <begin position="24"/>
        <end position="443"/>
    </location>
</feature>
<evidence type="ECO:0000256" key="5">
    <source>
        <dbReference type="ARBA" id="ARBA00022989"/>
    </source>
</evidence>
<protein>
    <submittedName>
        <fullName evidence="9">Sugar phosphate permease</fullName>
    </submittedName>
</protein>
<proteinExistence type="predicted"/>
<evidence type="ECO:0000313" key="10">
    <source>
        <dbReference type="Proteomes" id="UP000198878"/>
    </source>
</evidence>
<keyword evidence="5 7" id="KW-1133">Transmembrane helix</keyword>
<feature type="transmembrane region" description="Helical" evidence="7">
    <location>
        <begin position="172"/>
        <end position="191"/>
    </location>
</feature>
<gene>
    <name evidence="9" type="ORF">SAMN05421837_11841</name>
</gene>
<dbReference type="InterPro" id="IPR020846">
    <property type="entry name" value="MFS_dom"/>
</dbReference>
<evidence type="ECO:0000256" key="4">
    <source>
        <dbReference type="ARBA" id="ARBA00022692"/>
    </source>
</evidence>
<evidence type="ECO:0000313" key="9">
    <source>
        <dbReference type="EMBL" id="SEF38090.1"/>
    </source>
</evidence>
<evidence type="ECO:0000256" key="7">
    <source>
        <dbReference type="SAM" id="Phobius"/>
    </source>
</evidence>
<evidence type="ECO:0000256" key="3">
    <source>
        <dbReference type="ARBA" id="ARBA00022475"/>
    </source>
</evidence>
<feature type="transmembrane region" description="Helical" evidence="7">
    <location>
        <begin position="417"/>
        <end position="438"/>
    </location>
</feature>
<dbReference type="InterPro" id="IPR005829">
    <property type="entry name" value="Sugar_transporter_CS"/>
</dbReference>
<dbReference type="GO" id="GO:0022857">
    <property type="term" value="F:transmembrane transporter activity"/>
    <property type="evidence" value="ECO:0007669"/>
    <property type="project" value="InterPro"/>
</dbReference>
<feature type="transmembrane region" description="Helical" evidence="7">
    <location>
        <begin position="388"/>
        <end position="411"/>
    </location>
</feature>
<keyword evidence="6 7" id="KW-0472">Membrane</keyword>
<dbReference type="GO" id="GO:0005886">
    <property type="term" value="C:plasma membrane"/>
    <property type="evidence" value="ECO:0007669"/>
    <property type="project" value="UniProtKB-SubCell"/>
</dbReference>
<dbReference type="SUPFAM" id="SSF103473">
    <property type="entry name" value="MFS general substrate transporter"/>
    <property type="match status" value="1"/>
</dbReference>
<dbReference type="InterPro" id="IPR036259">
    <property type="entry name" value="MFS_trans_sf"/>
</dbReference>
<dbReference type="OrthoDB" id="8953821at2"/>
<feature type="transmembrane region" description="Helical" evidence="7">
    <location>
        <begin position="54"/>
        <end position="77"/>
    </location>
</feature>
<dbReference type="PROSITE" id="PS00216">
    <property type="entry name" value="SUGAR_TRANSPORT_1"/>
    <property type="match status" value="1"/>
</dbReference>
<feature type="transmembrane region" description="Helical" evidence="7">
    <location>
        <begin position="327"/>
        <end position="346"/>
    </location>
</feature>
<dbReference type="InterPro" id="IPR011701">
    <property type="entry name" value="MFS"/>
</dbReference>
<feature type="transmembrane region" description="Helical" evidence="7">
    <location>
        <begin position="98"/>
        <end position="121"/>
    </location>
</feature>
<dbReference type="STRING" id="218821.SAMN05421837_11841"/>
<organism evidence="9 10">
    <name type="scientific">Amycolatopsis pretoriensis</name>
    <dbReference type="NCBI Taxonomy" id="218821"/>
    <lineage>
        <taxon>Bacteria</taxon>
        <taxon>Bacillati</taxon>
        <taxon>Actinomycetota</taxon>
        <taxon>Actinomycetes</taxon>
        <taxon>Pseudonocardiales</taxon>
        <taxon>Pseudonocardiaceae</taxon>
        <taxon>Amycolatopsis</taxon>
    </lineage>
</organism>
<feature type="transmembrane region" description="Helical" evidence="7">
    <location>
        <begin position="300"/>
        <end position="318"/>
    </location>
</feature>
<keyword evidence="3" id="KW-1003">Cell membrane</keyword>
<dbReference type="PANTHER" id="PTHR43045">
    <property type="entry name" value="SHIKIMATE TRANSPORTER"/>
    <property type="match status" value="1"/>
</dbReference>
<keyword evidence="2" id="KW-0813">Transport</keyword>
<dbReference type="Gene3D" id="1.20.1250.20">
    <property type="entry name" value="MFS general substrate transporter like domains"/>
    <property type="match status" value="1"/>
</dbReference>
<reference evidence="10" key="1">
    <citation type="submission" date="2016-10" db="EMBL/GenBank/DDBJ databases">
        <authorList>
            <person name="Varghese N."/>
            <person name="Submissions S."/>
        </authorList>
    </citation>
    <scope>NUCLEOTIDE SEQUENCE [LARGE SCALE GENOMIC DNA]</scope>
    <source>
        <strain evidence="10">DSM 44654</strain>
    </source>
</reference>
<feature type="transmembrane region" description="Helical" evidence="7">
    <location>
        <begin position="127"/>
        <end position="151"/>
    </location>
</feature>
<dbReference type="PANTHER" id="PTHR43045:SF2">
    <property type="entry name" value="INNER MEMBRANE METABOLITE TRANSPORT PROTEIN YHJE"/>
    <property type="match status" value="1"/>
</dbReference>
<name>A0A1H5RIG6_9PSEU</name>
<feature type="transmembrane region" description="Helical" evidence="7">
    <location>
        <begin position="259"/>
        <end position="280"/>
    </location>
</feature>
<keyword evidence="10" id="KW-1185">Reference proteome</keyword>
<dbReference type="Proteomes" id="UP000198878">
    <property type="component" value="Unassembled WGS sequence"/>
</dbReference>
<dbReference type="AlphaFoldDB" id="A0A1H5RIG6"/>